<dbReference type="PROSITE" id="PS50164">
    <property type="entry name" value="GIY_YIG"/>
    <property type="match status" value="1"/>
</dbReference>
<reference evidence="2 3" key="1">
    <citation type="submission" date="2022-06" db="EMBL/GenBank/DDBJ databases">
        <title>Leptospira isolates from biofilms formed at urban environments.</title>
        <authorList>
            <person name="Ribeiro P.S."/>
            <person name="Sousa T."/>
            <person name="Carvalho N."/>
            <person name="Aburjaile F."/>
            <person name="Neves F."/>
            <person name="Oliveira D."/>
            <person name="Blanco L."/>
            <person name="Lima J."/>
            <person name="Costa F."/>
            <person name="Brenig B."/>
            <person name="Soares S."/>
            <person name="Ramos R."/>
            <person name="Goes-Neto A."/>
            <person name="Matiuzzi M."/>
            <person name="Azevedo V."/>
            <person name="Ristow P."/>
        </authorList>
    </citation>
    <scope>NUCLEOTIDE SEQUENCE [LARGE SCALE GENOMIC DNA]</scope>
    <source>
        <strain evidence="2 3">VSF25</strain>
    </source>
</reference>
<dbReference type="RefSeq" id="WP_265375961.1">
    <property type="nucleotide sequence ID" value="NZ_JAMQPV010000002.1"/>
</dbReference>
<feature type="domain" description="GIY-YIG" evidence="1">
    <location>
        <begin position="50"/>
        <end position="129"/>
    </location>
</feature>
<organism evidence="2 3">
    <name type="scientific">Leptospira limi</name>
    <dbReference type="NCBI Taxonomy" id="2950023"/>
    <lineage>
        <taxon>Bacteria</taxon>
        <taxon>Pseudomonadati</taxon>
        <taxon>Spirochaetota</taxon>
        <taxon>Spirochaetia</taxon>
        <taxon>Leptospirales</taxon>
        <taxon>Leptospiraceae</taxon>
        <taxon>Leptospira</taxon>
    </lineage>
</organism>
<evidence type="ECO:0000313" key="2">
    <source>
        <dbReference type="EMBL" id="MCW7463119.1"/>
    </source>
</evidence>
<evidence type="ECO:0000313" key="3">
    <source>
        <dbReference type="Proteomes" id="UP001209737"/>
    </source>
</evidence>
<comment type="caution">
    <text evidence="2">The sequence shown here is derived from an EMBL/GenBank/DDBJ whole genome shotgun (WGS) entry which is preliminary data.</text>
</comment>
<evidence type="ECO:0000259" key="1">
    <source>
        <dbReference type="PROSITE" id="PS50164"/>
    </source>
</evidence>
<dbReference type="CDD" id="cd10447">
    <property type="entry name" value="GIY-YIG_unchar_2"/>
    <property type="match status" value="1"/>
</dbReference>
<name>A0ABT3LZG9_9LEPT</name>
<gene>
    <name evidence="2" type="ORF">ND812_13545</name>
</gene>
<sequence>MKTFGKKITLFLIDGDASGRIAAEISNWTGKIYKIPRILIKESTDREDLNSTGIYFLFGKNPDDEDKDLVYIGEAESLIDRLKQHLGSKEFWIEAICVLSKDENLNKAHVKYLEKRLYDLALSANRYKIENSTIPAKTTISEPDKAEMEEFLENLKLTIHTLGYKVFEDIDKRKSKETVSQTKDYFIEAARGAKATGFISDEGFVVKEGSIATIDTVPSMEVRMKNYYNLREKLISEKILSKTESGYIFSKDYLFSSPSAAAAIVMGRSANGRIEWKDSKGKTIETNETA</sequence>
<protein>
    <submittedName>
        <fullName evidence="2">GIY-YIG nuclease family protein</fullName>
    </submittedName>
</protein>
<accession>A0ABT3LZG9</accession>
<dbReference type="EMBL" id="JAMQPV010000002">
    <property type="protein sequence ID" value="MCW7463119.1"/>
    <property type="molecule type" value="Genomic_DNA"/>
</dbReference>
<keyword evidence="3" id="KW-1185">Reference proteome</keyword>
<dbReference type="InterPro" id="IPR000305">
    <property type="entry name" value="GIY-YIG_endonuc"/>
</dbReference>
<proteinExistence type="predicted"/>
<dbReference type="Proteomes" id="UP001209737">
    <property type="component" value="Unassembled WGS sequence"/>
</dbReference>
<dbReference type="InterPro" id="IPR025579">
    <property type="entry name" value="DUF4357"/>
</dbReference>
<dbReference type="Pfam" id="PF14267">
    <property type="entry name" value="DUF4357"/>
    <property type="match status" value="1"/>
</dbReference>